<accession>A0A225DNN6</accession>
<dbReference type="InterPro" id="IPR029063">
    <property type="entry name" value="SAM-dependent_MTases_sf"/>
</dbReference>
<sequence length="388" mass="43624">MPSAPVGLYVVTCPGREHLLAQTLDSIRACDWPTAPVVLTQPADWPVGWESTSRMYQTVLQRAWDDGCWWVLVLEDDVLVCRHLWANVTRWHPVATGQLHWGSLFVPDTIYEPWRRECPELAYRLARPELVHGPHDLWQKHRLWGSQAYLFSRGGVRKLLDKWDTCSGGQDARVLTAVHGEGWPLWYSYPSFVQHNPLQSAFATPPAYAPDFDPDFRLPPHDPDVYRHPEGVPGWLTYREGRELWAAARGRRVLELGRLYGRATVALAQSAAALVSVDIEDPEPAGSWLARFGLAGRADLRRGAFADIVPSLGSFDLVFVDGSHDGPSVRADLALARSVLAPGGTLACHDYPDPFWPDVRREVDAVARERGLVRYRQADYLGVFRAPQ</sequence>
<gene>
    <name evidence="1" type="ORF">FRUB_07075</name>
</gene>
<dbReference type="SUPFAM" id="SSF53335">
    <property type="entry name" value="S-adenosyl-L-methionine-dependent methyltransferases"/>
    <property type="match status" value="1"/>
</dbReference>
<dbReference type="RefSeq" id="WP_088257774.1">
    <property type="nucleotide sequence ID" value="NZ_NIDE01000014.1"/>
</dbReference>
<dbReference type="EMBL" id="NIDE01000014">
    <property type="protein sequence ID" value="OWK37955.1"/>
    <property type="molecule type" value="Genomic_DNA"/>
</dbReference>
<dbReference type="Proteomes" id="UP000214646">
    <property type="component" value="Unassembled WGS sequence"/>
</dbReference>
<dbReference type="OrthoDB" id="256283at2"/>
<evidence type="ECO:0000313" key="2">
    <source>
        <dbReference type="Proteomes" id="UP000214646"/>
    </source>
</evidence>
<evidence type="ECO:0000313" key="1">
    <source>
        <dbReference type="EMBL" id="OWK37955.1"/>
    </source>
</evidence>
<proteinExistence type="predicted"/>
<dbReference type="CDD" id="cd02440">
    <property type="entry name" value="AdoMet_MTases"/>
    <property type="match status" value="1"/>
</dbReference>
<reference evidence="2" key="1">
    <citation type="submission" date="2017-06" db="EMBL/GenBank/DDBJ databases">
        <title>Genome analysis of Fimbriiglobus ruber SP5, the first member of the order Planctomycetales with confirmed chitinolytic capability.</title>
        <authorList>
            <person name="Ravin N.V."/>
            <person name="Rakitin A.L."/>
            <person name="Ivanova A.A."/>
            <person name="Beletsky A.V."/>
            <person name="Kulichevskaya I.S."/>
            <person name="Mardanov A.V."/>
            <person name="Dedysh S.N."/>
        </authorList>
    </citation>
    <scope>NUCLEOTIDE SEQUENCE [LARGE SCALE GENOMIC DNA]</scope>
    <source>
        <strain evidence="2">SP5</strain>
    </source>
</reference>
<evidence type="ECO:0008006" key="3">
    <source>
        <dbReference type="Google" id="ProtNLM"/>
    </source>
</evidence>
<comment type="caution">
    <text evidence="1">The sequence shown here is derived from an EMBL/GenBank/DDBJ whole genome shotgun (WGS) entry which is preliminary data.</text>
</comment>
<dbReference type="Pfam" id="PF13578">
    <property type="entry name" value="Methyltransf_24"/>
    <property type="match status" value="1"/>
</dbReference>
<dbReference type="AlphaFoldDB" id="A0A225DNN6"/>
<dbReference type="Gene3D" id="3.40.50.150">
    <property type="entry name" value="Vaccinia Virus protein VP39"/>
    <property type="match status" value="1"/>
</dbReference>
<name>A0A225DNN6_9BACT</name>
<keyword evidence="2" id="KW-1185">Reference proteome</keyword>
<organism evidence="1 2">
    <name type="scientific">Fimbriiglobus ruber</name>
    <dbReference type="NCBI Taxonomy" id="1908690"/>
    <lineage>
        <taxon>Bacteria</taxon>
        <taxon>Pseudomonadati</taxon>
        <taxon>Planctomycetota</taxon>
        <taxon>Planctomycetia</taxon>
        <taxon>Gemmatales</taxon>
        <taxon>Gemmataceae</taxon>
        <taxon>Fimbriiglobus</taxon>
    </lineage>
</organism>
<protein>
    <recommendedName>
        <fullName evidence="3">Methyltransferase domain-containing protein</fullName>
    </recommendedName>
</protein>